<name>A0A2L0EXU0_SORCE</name>
<gene>
    <name evidence="2" type="ORF">SOCE26_055720</name>
</gene>
<evidence type="ECO:0000313" key="3">
    <source>
        <dbReference type="Proteomes" id="UP000238348"/>
    </source>
</evidence>
<proteinExistence type="predicted"/>
<accession>A0A2L0EXU0</accession>
<dbReference type="OrthoDB" id="244199at2"/>
<feature type="transmembrane region" description="Helical" evidence="1">
    <location>
        <begin position="299"/>
        <end position="317"/>
    </location>
</feature>
<sequence length="548" mass="57166">MTEGRRDRVALAALAALAVVALASRLLFRIDYDEDIDALRFALGVERFDVAALRPHAPYYPVVIAAAKGLALLGATPRGALALVSAAAGAATVVFTALIAREVAGRRAAAFAGILALASPFLWLSSQKLLSDMAGAAGTTAALWLCARAQRLRREAAAAAPATPGVAPAGEIALAEGRGARMRTWALVLLGAGLGVRLSYFPIALACLAVIARGEGGRAAWLARGRDLAAGALAWLAPLVLIAPPRDLVATTWVQGVGHFTRWGGTAITVSSPLDRIHGVIWGIWANGLGGAWPDAPPARWLGAPLLAALLAAAGAVRESAAPLRRVARAAREQPELWASALAYFAWALLGQNTAYKPRHWLPLIPLLVVALAAGAAALSRTAPAAAHRRALRDGAPVAIVAALAAQWLADAISLARQHQAPSPAAAIVGFLRDAGGDRRPVVTRDLDRMILEGAPGRRAVRVRSDLELVRAVEQAGPGGALITSEALSREARGALAARGYAISLRFARPRSRYVDALWSDLALLEVRRAEPLASQAHSPPLRGAPSR</sequence>
<organism evidence="2 3">
    <name type="scientific">Sorangium cellulosum</name>
    <name type="common">Polyangium cellulosum</name>
    <dbReference type="NCBI Taxonomy" id="56"/>
    <lineage>
        <taxon>Bacteria</taxon>
        <taxon>Pseudomonadati</taxon>
        <taxon>Myxococcota</taxon>
        <taxon>Polyangia</taxon>
        <taxon>Polyangiales</taxon>
        <taxon>Polyangiaceae</taxon>
        <taxon>Sorangium</taxon>
    </lineage>
</organism>
<evidence type="ECO:0000313" key="2">
    <source>
        <dbReference type="EMBL" id="AUX44110.1"/>
    </source>
</evidence>
<feature type="transmembrane region" description="Helical" evidence="1">
    <location>
        <begin position="107"/>
        <end position="123"/>
    </location>
</feature>
<protein>
    <submittedName>
        <fullName evidence="2">Uncharacterized protein</fullName>
    </submittedName>
</protein>
<feature type="transmembrane region" description="Helical" evidence="1">
    <location>
        <begin position="361"/>
        <end position="379"/>
    </location>
</feature>
<keyword evidence="1" id="KW-1133">Transmembrane helix</keyword>
<feature type="transmembrane region" description="Helical" evidence="1">
    <location>
        <begin position="187"/>
        <end position="212"/>
    </location>
</feature>
<dbReference type="Proteomes" id="UP000238348">
    <property type="component" value="Chromosome"/>
</dbReference>
<dbReference type="EMBL" id="CP012673">
    <property type="protein sequence ID" value="AUX44110.1"/>
    <property type="molecule type" value="Genomic_DNA"/>
</dbReference>
<reference evidence="2 3" key="1">
    <citation type="submission" date="2015-09" db="EMBL/GenBank/DDBJ databases">
        <title>Sorangium comparison.</title>
        <authorList>
            <person name="Zaburannyi N."/>
            <person name="Bunk B."/>
            <person name="Overmann J."/>
            <person name="Mueller R."/>
        </authorList>
    </citation>
    <scope>NUCLEOTIDE SEQUENCE [LARGE SCALE GENOMIC DNA]</scope>
    <source>
        <strain evidence="2 3">So ce26</strain>
    </source>
</reference>
<feature type="transmembrane region" description="Helical" evidence="1">
    <location>
        <begin position="80"/>
        <end position="100"/>
    </location>
</feature>
<keyword evidence="1" id="KW-0812">Transmembrane</keyword>
<evidence type="ECO:0000256" key="1">
    <source>
        <dbReference type="SAM" id="Phobius"/>
    </source>
</evidence>
<keyword evidence="1" id="KW-0472">Membrane</keyword>
<feature type="transmembrane region" description="Helical" evidence="1">
    <location>
        <begin position="337"/>
        <end position="355"/>
    </location>
</feature>
<dbReference type="AlphaFoldDB" id="A0A2L0EXU0"/>